<dbReference type="Proteomes" id="UP001079535">
    <property type="component" value="Unassembled WGS sequence"/>
</dbReference>
<reference evidence="1" key="1">
    <citation type="submission" date="2022-11" db="EMBL/GenBank/DDBJ databases">
        <title>Temperate bacteriophages infecting mucin-degrading bacterium Ruminococcus gnavus from the human gut.</title>
        <authorList>
            <person name="Buttimer C."/>
        </authorList>
    </citation>
    <scope>NUCLEOTIDE SEQUENCE</scope>
    <source>
        <strain evidence="1">CCUG 49994</strain>
    </source>
</reference>
<accession>A0A9Q4EX39</accession>
<evidence type="ECO:0000313" key="2">
    <source>
        <dbReference type="Proteomes" id="UP001079535"/>
    </source>
</evidence>
<name>A0A9Q4EX39_MEDGN</name>
<organism evidence="1 2">
    <name type="scientific">Mediterraneibacter gnavus</name>
    <name type="common">Ruminococcus gnavus</name>
    <dbReference type="NCBI Taxonomy" id="33038"/>
    <lineage>
        <taxon>Bacteria</taxon>
        <taxon>Bacillati</taxon>
        <taxon>Bacillota</taxon>
        <taxon>Clostridia</taxon>
        <taxon>Lachnospirales</taxon>
        <taxon>Lachnospiraceae</taxon>
        <taxon>Mediterraneibacter</taxon>
    </lineage>
</organism>
<dbReference type="RefSeq" id="WP_268803283.1">
    <property type="nucleotide sequence ID" value="NZ_JAPRAY010000002.1"/>
</dbReference>
<dbReference type="AlphaFoldDB" id="A0A9Q4EX39"/>
<protein>
    <submittedName>
        <fullName evidence="1">Uncharacterized protein</fullName>
    </submittedName>
</protein>
<gene>
    <name evidence="1" type="ORF">OZZ17_01745</name>
</gene>
<dbReference type="EMBL" id="JAPRAY010000002">
    <property type="protein sequence ID" value="MCZ0666265.1"/>
    <property type="molecule type" value="Genomic_DNA"/>
</dbReference>
<sequence length="62" mass="7273">MKRLTHKLANGLSTGYWSGRSKADLVERLAEYENTGLTPEEIHIVMRNLEILEERMKEENDR</sequence>
<proteinExistence type="predicted"/>
<comment type="caution">
    <text evidence="1">The sequence shown here is derived from an EMBL/GenBank/DDBJ whole genome shotgun (WGS) entry which is preliminary data.</text>
</comment>
<evidence type="ECO:0000313" key="1">
    <source>
        <dbReference type="EMBL" id="MCZ0666265.1"/>
    </source>
</evidence>